<evidence type="ECO:0000256" key="1">
    <source>
        <dbReference type="SAM" id="Phobius"/>
    </source>
</evidence>
<accession>A0A3P7MBM7</accession>
<dbReference type="AlphaFoldDB" id="A0A3P7MBM7"/>
<dbReference type="Proteomes" id="UP000281553">
    <property type="component" value="Unassembled WGS sequence"/>
</dbReference>
<proteinExistence type="predicted"/>
<sequence>MEPKLGHTPTSTGRMWTYVTLFSLPERVTITTTTTTTSWGCLPDSVQPLQSKRQCVVVMVVVVVVVAVLMMDESSAGARVRARD</sequence>
<feature type="transmembrane region" description="Helical" evidence="1">
    <location>
        <begin position="55"/>
        <end position="71"/>
    </location>
</feature>
<name>A0A3P7MBM7_DIBLA</name>
<keyword evidence="3" id="KW-1185">Reference proteome</keyword>
<organism evidence="2 3">
    <name type="scientific">Dibothriocephalus latus</name>
    <name type="common">Fish tapeworm</name>
    <name type="synonym">Diphyllobothrium latum</name>
    <dbReference type="NCBI Taxonomy" id="60516"/>
    <lineage>
        <taxon>Eukaryota</taxon>
        <taxon>Metazoa</taxon>
        <taxon>Spiralia</taxon>
        <taxon>Lophotrochozoa</taxon>
        <taxon>Platyhelminthes</taxon>
        <taxon>Cestoda</taxon>
        <taxon>Eucestoda</taxon>
        <taxon>Diphyllobothriidea</taxon>
        <taxon>Diphyllobothriidae</taxon>
        <taxon>Dibothriocephalus</taxon>
    </lineage>
</organism>
<protein>
    <submittedName>
        <fullName evidence="2">Uncharacterized protein</fullName>
    </submittedName>
</protein>
<reference evidence="2 3" key="1">
    <citation type="submission" date="2018-11" db="EMBL/GenBank/DDBJ databases">
        <authorList>
            <consortium name="Pathogen Informatics"/>
        </authorList>
    </citation>
    <scope>NUCLEOTIDE SEQUENCE [LARGE SCALE GENOMIC DNA]</scope>
</reference>
<feature type="non-terminal residue" evidence="2">
    <location>
        <position position="84"/>
    </location>
</feature>
<evidence type="ECO:0000313" key="3">
    <source>
        <dbReference type="Proteomes" id="UP000281553"/>
    </source>
</evidence>
<keyword evidence="1" id="KW-0472">Membrane</keyword>
<evidence type="ECO:0000313" key="2">
    <source>
        <dbReference type="EMBL" id="VDN15311.1"/>
    </source>
</evidence>
<keyword evidence="1" id="KW-0812">Transmembrane</keyword>
<dbReference type="EMBL" id="UYRU01062090">
    <property type="protein sequence ID" value="VDN15311.1"/>
    <property type="molecule type" value="Genomic_DNA"/>
</dbReference>
<gene>
    <name evidence="2" type="ORF">DILT_LOCUS11142</name>
</gene>
<keyword evidence="1" id="KW-1133">Transmembrane helix</keyword>